<dbReference type="SMART" id="SM00530">
    <property type="entry name" value="HTH_XRE"/>
    <property type="match status" value="1"/>
</dbReference>
<dbReference type="SUPFAM" id="SSF47413">
    <property type="entry name" value="lambda repressor-like DNA-binding domains"/>
    <property type="match status" value="1"/>
</dbReference>
<evidence type="ECO:0000256" key="2">
    <source>
        <dbReference type="ARBA" id="ARBA00023125"/>
    </source>
</evidence>
<evidence type="ECO:0000313" key="5">
    <source>
        <dbReference type="EMBL" id="OGK40220.1"/>
    </source>
</evidence>
<evidence type="ECO:0000259" key="4">
    <source>
        <dbReference type="PROSITE" id="PS50943"/>
    </source>
</evidence>
<dbReference type="CDD" id="cd00093">
    <property type="entry name" value="HTH_XRE"/>
    <property type="match status" value="1"/>
</dbReference>
<dbReference type="GO" id="GO:0003700">
    <property type="term" value="F:DNA-binding transcription factor activity"/>
    <property type="evidence" value="ECO:0007669"/>
    <property type="project" value="TreeGrafter"/>
</dbReference>
<dbReference type="STRING" id="1802055.A3A74_06965"/>
<dbReference type="PANTHER" id="PTHR46797:SF23">
    <property type="entry name" value="HTH-TYPE TRANSCRIPTIONAL REGULATOR SUTR"/>
    <property type="match status" value="1"/>
</dbReference>
<dbReference type="GO" id="GO:0003677">
    <property type="term" value="F:DNA binding"/>
    <property type="evidence" value="ECO:0007669"/>
    <property type="project" value="UniProtKB-KW"/>
</dbReference>
<organism evidence="5 6">
    <name type="scientific">Candidatus Roizmanbacteria bacterium RIFCSPLOWO2_01_FULL_35_13</name>
    <dbReference type="NCBI Taxonomy" id="1802055"/>
    <lineage>
        <taxon>Bacteria</taxon>
        <taxon>Candidatus Roizmaniibacteriota</taxon>
    </lineage>
</organism>
<evidence type="ECO:0000256" key="3">
    <source>
        <dbReference type="ARBA" id="ARBA00023163"/>
    </source>
</evidence>
<sequence length="73" mass="8470">MKLSKEVFLKKFGQRVKFLRRQTGLSQEQFADKVGIHRTYMGRIEQGKSNTPIFTIYRIVKACGLKSSEFLSL</sequence>
<gene>
    <name evidence="5" type="ORF">A3A74_06965</name>
</gene>
<name>A0A1F7IA51_9BACT</name>
<keyword evidence="1" id="KW-0805">Transcription regulation</keyword>
<dbReference type="Proteomes" id="UP000179270">
    <property type="component" value="Unassembled WGS sequence"/>
</dbReference>
<feature type="domain" description="HTH cro/C1-type" evidence="4">
    <location>
        <begin position="16"/>
        <end position="70"/>
    </location>
</feature>
<keyword evidence="2" id="KW-0238">DNA-binding</keyword>
<dbReference type="PROSITE" id="PS50943">
    <property type="entry name" value="HTH_CROC1"/>
    <property type="match status" value="1"/>
</dbReference>
<dbReference type="EMBL" id="MGAF01000034">
    <property type="protein sequence ID" value="OGK40220.1"/>
    <property type="molecule type" value="Genomic_DNA"/>
</dbReference>
<evidence type="ECO:0000313" key="6">
    <source>
        <dbReference type="Proteomes" id="UP000179270"/>
    </source>
</evidence>
<dbReference type="InterPro" id="IPR050807">
    <property type="entry name" value="TransReg_Diox_bact_type"/>
</dbReference>
<dbReference type="InterPro" id="IPR001387">
    <property type="entry name" value="Cro/C1-type_HTH"/>
</dbReference>
<dbReference type="GO" id="GO:0005829">
    <property type="term" value="C:cytosol"/>
    <property type="evidence" value="ECO:0007669"/>
    <property type="project" value="TreeGrafter"/>
</dbReference>
<evidence type="ECO:0000256" key="1">
    <source>
        <dbReference type="ARBA" id="ARBA00023015"/>
    </source>
</evidence>
<protein>
    <recommendedName>
        <fullName evidence="4">HTH cro/C1-type domain-containing protein</fullName>
    </recommendedName>
</protein>
<accession>A0A1F7IA51</accession>
<dbReference type="PANTHER" id="PTHR46797">
    <property type="entry name" value="HTH-TYPE TRANSCRIPTIONAL REGULATOR"/>
    <property type="match status" value="1"/>
</dbReference>
<keyword evidence="3" id="KW-0804">Transcription</keyword>
<comment type="caution">
    <text evidence="5">The sequence shown here is derived from an EMBL/GenBank/DDBJ whole genome shotgun (WGS) entry which is preliminary data.</text>
</comment>
<dbReference type="InterPro" id="IPR010982">
    <property type="entry name" value="Lambda_DNA-bd_dom_sf"/>
</dbReference>
<proteinExistence type="predicted"/>
<dbReference type="AlphaFoldDB" id="A0A1F7IA51"/>
<reference evidence="5 6" key="1">
    <citation type="journal article" date="2016" name="Nat. Commun.">
        <title>Thousands of microbial genomes shed light on interconnected biogeochemical processes in an aquifer system.</title>
        <authorList>
            <person name="Anantharaman K."/>
            <person name="Brown C.T."/>
            <person name="Hug L.A."/>
            <person name="Sharon I."/>
            <person name="Castelle C.J."/>
            <person name="Probst A.J."/>
            <person name="Thomas B.C."/>
            <person name="Singh A."/>
            <person name="Wilkins M.J."/>
            <person name="Karaoz U."/>
            <person name="Brodie E.L."/>
            <person name="Williams K.H."/>
            <person name="Hubbard S.S."/>
            <person name="Banfield J.F."/>
        </authorList>
    </citation>
    <scope>NUCLEOTIDE SEQUENCE [LARGE SCALE GENOMIC DNA]</scope>
</reference>
<dbReference type="Pfam" id="PF01381">
    <property type="entry name" value="HTH_3"/>
    <property type="match status" value="1"/>
</dbReference>
<dbReference type="Gene3D" id="1.10.260.40">
    <property type="entry name" value="lambda repressor-like DNA-binding domains"/>
    <property type="match status" value="1"/>
</dbReference>